<accession>A0ABR8PBG9</accession>
<evidence type="ECO:0000313" key="2">
    <source>
        <dbReference type="Proteomes" id="UP000616837"/>
    </source>
</evidence>
<name>A0ABR8PBG9_9LACO</name>
<gene>
    <name evidence="1" type="ORF">H9564_02340</name>
</gene>
<dbReference type="Proteomes" id="UP000616837">
    <property type="component" value="Unassembled WGS sequence"/>
</dbReference>
<comment type="caution">
    <text evidence="1">The sequence shown here is derived from an EMBL/GenBank/DDBJ whole genome shotgun (WGS) entry which is preliminary data.</text>
</comment>
<sequence>MEIKLDDHYTIVGGRHGQIQLIRHKANPERRKGKIINGDTLYFQTFGQAVKTYIKKSANESDIKTLEELAAFIDGKLKGVELKINQVLEEEE</sequence>
<keyword evidence="2" id="KW-1185">Reference proteome</keyword>
<dbReference type="RefSeq" id="WP_191683944.1">
    <property type="nucleotide sequence ID" value="NZ_JACSQW010000004.1"/>
</dbReference>
<evidence type="ECO:0000313" key="1">
    <source>
        <dbReference type="EMBL" id="MBD7894571.1"/>
    </source>
</evidence>
<protein>
    <submittedName>
        <fullName evidence="1">Uncharacterized protein</fullName>
    </submittedName>
</protein>
<organism evidence="1 2">
    <name type="scientific">Limosilactobacillus avistercoris</name>
    <dbReference type="NCBI Taxonomy" id="2762243"/>
    <lineage>
        <taxon>Bacteria</taxon>
        <taxon>Bacillati</taxon>
        <taxon>Bacillota</taxon>
        <taxon>Bacilli</taxon>
        <taxon>Lactobacillales</taxon>
        <taxon>Lactobacillaceae</taxon>
        <taxon>Limosilactobacillus</taxon>
    </lineage>
</organism>
<reference evidence="1 2" key="1">
    <citation type="submission" date="2020-08" db="EMBL/GenBank/DDBJ databases">
        <title>A Genomic Blueprint of the Chicken Gut Microbiome.</title>
        <authorList>
            <person name="Gilroy R."/>
            <person name="Ravi A."/>
            <person name="Getino M."/>
            <person name="Pursley I."/>
            <person name="Horton D.L."/>
            <person name="Alikhan N.-F."/>
            <person name="Baker D."/>
            <person name="Gharbi K."/>
            <person name="Hall N."/>
            <person name="Watson M."/>
            <person name="Adriaenssens E.M."/>
            <person name="Foster-Nyarko E."/>
            <person name="Jarju S."/>
            <person name="Secka A."/>
            <person name="Antonio M."/>
            <person name="Oren A."/>
            <person name="Chaudhuri R."/>
            <person name="La Ragione R.M."/>
            <person name="Hildebrand F."/>
            <person name="Pallen M.J."/>
        </authorList>
    </citation>
    <scope>NUCLEOTIDE SEQUENCE [LARGE SCALE GENOMIC DNA]</scope>
    <source>
        <strain evidence="1 2">Sa3CUN2</strain>
    </source>
</reference>
<proteinExistence type="predicted"/>
<dbReference type="EMBL" id="JACSQW010000004">
    <property type="protein sequence ID" value="MBD7894571.1"/>
    <property type="molecule type" value="Genomic_DNA"/>
</dbReference>